<reference evidence="2 4" key="2">
    <citation type="journal article" date="2014" name="BMC Genomics">
        <title>An improved genome release (version Mt4.0) for the model legume Medicago truncatula.</title>
        <authorList>
            <person name="Tang H."/>
            <person name="Krishnakumar V."/>
            <person name="Bidwell S."/>
            <person name="Rosen B."/>
            <person name="Chan A."/>
            <person name="Zhou S."/>
            <person name="Gentzbittel L."/>
            <person name="Childs K.L."/>
            <person name="Yandell M."/>
            <person name="Gundlach H."/>
            <person name="Mayer K.F."/>
            <person name="Schwartz D.C."/>
            <person name="Town C.D."/>
        </authorList>
    </citation>
    <scope>GENOME REANNOTATION</scope>
    <source>
        <strain evidence="2">A17</strain>
        <strain evidence="3 4">cv. Jemalong A17</strain>
    </source>
</reference>
<feature type="transmembrane region" description="Helical" evidence="1">
    <location>
        <begin position="12"/>
        <end position="30"/>
    </location>
</feature>
<accession>A0A072TR24</accession>
<reference evidence="2 4" key="1">
    <citation type="journal article" date="2011" name="Nature">
        <title>The Medicago genome provides insight into the evolution of rhizobial symbioses.</title>
        <authorList>
            <person name="Young N.D."/>
            <person name="Debelle F."/>
            <person name="Oldroyd G.E."/>
            <person name="Geurts R."/>
            <person name="Cannon S.B."/>
            <person name="Udvardi M.K."/>
            <person name="Benedito V.A."/>
            <person name="Mayer K.F."/>
            <person name="Gouzy J."/>
            <person name="Schoof H."/>
            <person name="Van de Peer Y."/>
            <person name="Proost S."/>
            <person name="Cook D.R."/>
            <person name="Meyers B.C."/>
            <person name="Spannagl M."/>
            <person name="Cheung F."/>
            <person name="De Mita S."/>
            <person name="Krishnakumar V."/>
            <person name="Gundlach H."/>
            <person name="Zhou S."/>
            <person name="Mudge J."/>
            <person name="Bharti A.K."/>
            <person name="Murray J.D."/>
            <person name="Naoumkina M.A."/>
            <person name="Rosen B."/>
            <person name="Silverstein K.A."/>
            <person name="Tang H."/>
            <person name="Rombauts S."/>
            <person name="Zhao P.X."/>
            <person name="Zhou P."/>
            <person name="Barbe V."/>
            <person name="Bardou P."/>
            <person name="Bechner M."/>
            <person name="Bellec A."/>
            <person name="Berger A."/>
            <person name="Berges H."/>
            <person name="Bidwell S."/>
            <person name="Bisseling T."/>
            <person name="Choisne N."/>
            <person name="Couloux A."/>
            <person name="Denny R."/>
            <person name="Deshpande S."/>
            <person name="Dai X."/>
            <person name="Doyle J.J."/>
            <person name="Dudez A.M."/>
            <person name="Farmer A.D."/>
            <person name="Fouteau S."/>
            <person name="Franken C."/>
            <person name="Gibelin C."/>
            <person name="Gish J."/>
            <person name="Goldstein S."/>
            <person name="Gonzalez A.J."/>
            <person name="Green P.J."/>
            <person name="Hallab A."/>
            <person name="Hartog M."/>
            <person name="Hua A."/>
            <person name="Humphray S.J."/>
            <person name="Jeong D.H."/>
            <person name="Jing Y."/>
            <person name="Jocker A."/>
            <person name="Kenton S.M."/>
            <person name="Kim D.J."/>
            <person name="Klee K."/>
            <person name="Lai H."/>
            <person name="Lang C."/>
            <person name="Lin S."/>
            <person name="Macmil S.L."/>
            <person name="Magdelenat G."/>
            <person name="Matthews L."/>
            <person name="McCorrison J."/>
            <person name="Monaghan E.L."/>
            <person name="Mun J.H."/>
            <person name="Najar F.Z."/>
            <person name="Nicholson C."/>
            <person name="Noirot C."/>
            <person name="O'Bleness M."/>
            <person name="Paule C.R."/>
            <person name="Poulain J."/>
            <person name="Prion F."/>
            <person name="Qin B."/>
            <person name="Qu C."/>
            <person name="Retzel E.F."/>
            <person name="Riddle C."/>
            <person name="Sallet E."/>
            <person name="Samain S."/>
            <person name="Samson N."/>
            <person name="Sanders I."/>
            <person name="Saurat O."/>
            <person name="Scarpelli C."/>
            <person name="Schiex T."/>
            <person name="Segurens B."/>
            <person name="Severin A.J."/>
            <person name="Sherrier D.J."/>
            <person name="Shi R."/>
            <person name="Sims S."/>
            <person name="Singer S.R."/>
            <person name="Sinharoy S."/>
            <person name="Sterck L."/>
            <person name="Viollet A."/>
            <person name="Wang B.B."/>
            <person name="Wang K."/>
            <person name="Wang M."/>
            <person name="Wang X."/>
            <person name="Warfsmann J."/>
            <person name="Weissenbach J."/>
            <person name="White D.D."/>
            <person name="White J.D."/>
            <person name="Wiley G.B."/>
            <person name="Wincker P."/>
            <person name="Xing Y."/>
            <person name="Yang L."/>
            <person name="Yao Z."/>
            <person name="Ying F."/>
            <person name="Zhai J."/>
            <person name="Zhou L."/>
            <person name="Zuber A."/>
            <person name="Denarie J."/>
            <person name="Dixon R.A."/>
            <person name="May G.D."/>
            <person name="Schwartz D.C."/>
            <person name="Rogers J."/>
            <person name="Quetier F."/>
            <person name="Town C.D."/>
            <person name="Roe B.A."/>
        </authorList>
    </citation>
    <scope>NUCLEOTIDE SEQUENCE [LARGE SCALE GENOMIC DNA]</scope>
    <source>
        <strain evidence="2">A17</strain>
        <strain evidence="3 4">cv. Jemalong A17</strain>
    </source>
</reference>
<gene>
    <name evidence="2" type="ORF">MTR_0383s0010</name>
</gene>
<evidence type="ECO:0000256" key="1">
    <source>
        <dbReference type="SAM" id="Phobius"/>
    </source>
</evidence>
<evidence type="ECO:0000313" key="2">
    <source>
        <dbReference type="EMBL" id="KEH16010.1"/>
    </source>
</evidence>
<proteinExistence type="predicted"/>
<dbReference type="PROSITE" id="PS51257">
    <property type="entry name" value="PROKAR_LIPOPROTEIN"/>
    <property type="match status" value="1"/>
</dbReference>
<evidence type="ECO:0000313" key="4">
    <source>
        <dbReference type="Proteomes" id="UP000002051"/>
    </source>
</evidence>
<evidence type="ECO:0000313" key="3">
    <source>
        <dbReference type="EnsemblPlants" id="KEH16010"/>
    </source>
</evidence>
<name>A0A072TR24_MEDTR</name>
<sequence>MASKTFRQAKLPVPASCVSCSCIFFAYFCFDLDILVNMKVVDNYVSYLLALV</sequence>
<dbReference type="PaxDb" id="3880-AES97317"/>
<protein>
    <submittedName>
        <fullName evidence="2">Transmembrane protein, putative</fullName>
    </submittedName>
</protein>
<organism evidence="2 4">
    <name type="scientific">Medicago truncatula</name>
    <name type="common">Barrel medic</name>
    <name type="synonym">Medicago tribuloides</name>
    <dbReference type="NCBI Taxonomy" id="3880"/>
    <lineage>
        <taxon>Eukaryota</taxon>
        <taxon>Viridiplantae</taxon>
        <taxon>Streptophyta</taxon>
        <taxon>Embryophyta</taxon>
        <taxon>Tracheophyta</taxon>
        <taxon>Spermatophyta</taxon>
        <taxon>Magnoliopsida</taxon>
        <taxon>eudicotyledons</taxon>
        <taxon>Gunneridae</taxon>
        <taxon>Pentapetalae</taxon>
        <taxon>rosids</taxon>
        <taxon>fabids</taxon>
        <taxon>Fabales</taxon>
        <taxon>Fabaceae</taxon>
        <taxon>Papilionoideae</taxon>
        <taxon>50 kb inversion clade</taxon>
        <taxon>NPAAA clade</taxon>
        <taxon>Hologalegina</taxon>
        <taxon>IRL clade</taxon>
        <taxon>Trifolieae</taxon>
        <taxon>Medicago</taxon>
    </lineage>
</organism>
<keyword evidence="1 2" id="KW-0812">Transmembrane</keyword>
<reference evidence="3" key="3">
    <citation type="submission" date="2015-06" db="UniProtKB">
        <authorList>
            <consortium name="EnsemblPlants"/>
        </authorList>
    </citation>
    <scope>IDENTIFICATION</scope>
    <source>
        <strain evidence="3">cv. Jemalong A17</strain>
    </source>
</reference>
<dbReference type="EnsemblPlants" id="KEH16010">
    <property type="protein sequence ID" value="KEH16010"/>
    <property type="gene ID" value="MTR_0383s0010"/>
</dbReference>
<keyword evidence="1" id="KW-1133">Transmembrane helix</keyword>
<dbReference type="Proteomes" id="UP000002051">
    <property type="component" value="Unassembled WGS sequence"/>
</dbReference>
<dbReference type="AlphaFoldDB" id="A0A072TR24"/>
<keyword evidence="4" id="KW-1185">Reference proteome</keyword>
<dbReference type="EMBL" id="KL403108">
    <property type="protein sequence ID" value="KEH16010.1"/>
    <property type="molecule type" value="Genomic_DNA"/>
</dbReference>
<dbReference type="HOGENOM" id="CLU_145669_2_0_1"/>
<keyword evidence="1" id="KW-0472">Membrane</keyword>